<evidence type="ECO:0000256" key="4">
    <source>
        <dbReference type="SAM" id="MobiDB-lite"/>
    </source>
</evidence>
<gene>
    <name evidence="6" type="ORF">FH972_009035</name>
</gene>
<keyword evidence="7" id="KW-1185">Reference proteome</keyword>
<dbReference type="PROSITE" id="PS50137">
    <property type="entry name" value="DS_RBD"/>
    <property type="match status" value="1"/>
</dbReference>
<evidence type="ECO:0000256" key="2">
    <source>
        <dbReference type="ARBA" id="ARBA00022884"/>
    </source>
</evidence>
<dbReference type="PANTHER" id="PTHR46031:SF37">
    <property type="entry name" value="DRBM DOMAIN-CONTAINING PROTEIN"/>
    <property type="match status" value="1"/>
</dbReference>
<dbReference type="AlphaFoldDB" id="A0A5N6R0P1"/>
<feature type="region of interest" description="Disordered" evidence="4">
    <location>
        <begin position="288"/>
        <end position="318"/>
    </location>
</feature>
<accession>A0A5N6R0P1</accession>
<evidence type="ECO:0000313" key="6">
    <source>
        <dbReference type="EMBL" id="KAE8023326.1"/>
    </source>
</evidence>
<dbReference type="Gene3D" id="3.30.160.20">
    <property type="match status" value="2"/>
</dbReference>
<evidence type="ECO:0000256" key="1">
    <source>
        <dbReference type="ARBA" id="ARBA00022737"/>
    </source>
</evidence>
<dbReference type="EMBL" id="CM017323">
    <property type="protein sequence ID" value="KAE8023326.1"/>
    <property type="molecule type" value="Genomic_DNA"/>
</dbReference>
<feature type="domain" description="DRBM" evidence="5">
    <location>
        <begin position="67"/>
        <end position="136"/>
    </location>
</feature>
<keyword evidence="1" id="KW-0677">Repeat</keyword>
<reference evidence="6 7" key="1">
    <citation type="submission" date="2019-06" db="EMBL/GenBank/DDBJ databases">
        <title>A chromosomal-level reference genome of Carpinus fangiana (Coryloideae, Betulaceae).</title>
        <authorList>
            <person name="Yang X."/>
            <person name="Wang Z."/>
            <person name="Zhang L."/>
            <person name="Hao G."/>
            <person name="Liu J."/>
            <person name="Yang Y."/>
        </authorList>
    </citation>
    <scope>NUCLEOTIDE SEQUENCE [LARGE SCALE GENOMIC DNA]</scope>
    <source>
        <strain evidence="6">Cfa_2016G</strain>
        <tissue evidence="6">Leaf</tissue>
    </source>
</reference>
<dbReference type="InterPro" id="IPR014720">
    <property type="entry name" value="dsRBD_dom"/>
</dbReference>
<dbReference type="Proteomes" id="UP000327013">
    <property type="component" value="Chromosome 3"/>
</dbReference>
<dbReference type="PANTHER" id="PTHR46031">
    <property type="match status" value="1"/>
</dbReference>
<protein>
    <recommendedName>
        <fullName evidence="5">DRBM domain-containing protein</fullName>
    </recommendedName>
</protein>
<evidence type="ECO:0000259" key="5">
    <source>
        <dbReference type="PROSITE" id="PS50137"/>
    </source>
</evidence>
<sequence>MRRRLAALVINQMLNPRLMRACQMRRSRYESLNRILNFPLRYLYKETAQIVSLTHGRNPTRILEHLTYKNLLQQYTKRRCIPLPIYKTINEGSQGALQFRATILVDGGSYTSLNTSSDREAAERNAAKLALEGISQKIKDEVRRLICENKVPCKSTLDAFAVKMNLEMPTYNTINQMQKRLPPFISSLVFNGVSYIGEAGRNKGQAEILAARAVILSLLGSFDPGTLLFEMSKHDVEFQPALLRKAKFYAALYTVKDTCYCQMSVVSQGRSIGQISAIPQGVYVAQPLGQPLGEGPSSTKKRRKNKKKSNKKLRSDTQ</sequence>
<evidence type="ECO:0000313" key="7">
    <source>
        <dbReference type="Proteomes" id="UP000327013"/>
    </source>
</evidence>
<name>A0A5N6R0P1_9ROSI</name>
<dbReference type="Pfam" id="PF00035">
    <property type="entry name" value="dsrm"/>
    <property type="match status" value="2"/>
</dbReference>
<evidence type="ECO:0000256" key="3">
    <source>
        <dbReference type="PROSITE-ProRule" id="PRU00266"/>
    </source>
</evidence>
<dbReference type="SUPFAM" id="SSF54768">
    <property type="entry name" value="dsRNA-binding domain-like"/>
    <property type="match status" value="2"/>
</dbReference>
<keyword evidence="2 3" id="KW-0694">RNA-binding</keyword>
<dbReference type="OrthoDB" id="5988181at2759"/>
<proteinExistence type="predicted"/>
<dbReference type="SMART" id="SM00358">
    <property type="entry name" value="DSRM"/>
    <property type="match status" value="2"/>
</dbReference>
<feature type="compositionally biased region" description="Basic residues" evidence="4">
    <location>
        <begin position="299"/>
        <end position="312"/>
    </location>
</feature>
<organism evidence="6 7">
    <name type="scientific">Carpinus fangiana</name>
    <dbReference type="NCBI Taxonomy" id="176857"/>
    <lineage>
        <taxon>Eukaryota</taxon>
        <taxon>Viridiplantae</taxon>
        <taxon>Streptophyta</taxon>
        <taxon>Embryophyta</taxon>
        <taxon>Tracheophyta</taxon>
        <taxon>Spermatophyta</taxon>
        <taxon>Magnoliopsida</taxon>
        <taxon>eudicotyledons</taxon>
        <taxon>Gunneridae</taxon>
        <taxon>Pentapetalae</taxon>
        <taxon>rosids</taxon>
        <taxon>fabids</taxon>
        <taxon>Fagales</taxon>
        <taxon>Betulaceae</taxon>
        <taxon>Carpinus</taxon>
    </lineage>
</organism>
<dbReference type="GO" id="GO:0003723">
    <property type="term" value="F:RNA binding"/>
    <property type="evidence" value="ECO:0007669"/>
    <property type="project" value="UniProtKB-UniRule"/>
</dbReference>